<accession>A0A917A7Q8</accession>
<dbReference type="EMBL" id="BMJN01000009">
    <property type="protein sequence ID" value="GGE29035.1"/>
    <property type="molecule type" value="Genomic_DNA"/>
</dbReference>
<protein>
    <submittedName>
        <fullName evidence="1">Uncharacterized protein</fullName>
    </submittedName>
</protein>
<comment type="caution">
    <text evidence="1">The sequence shown here is derived from an EMBL/GenBank/DDBJ whole genome shotgun (WGS) entry which is preliminary data.</text>
</comment>
<keyword evidence="2" id="KW-1185">Reference proteome</keyword>
<organism evidence="1 2">
    <name type="scientific">Streptococcus himalayensis</name>
    <dbReference type="NCBI Taxonomy" id="1888195"/>
    <lineage>
        <taxon>Bacteria</taxon>
        <taxon>Bacillati</taxon>
        <taxon>Bacillota</taxon>
        <taxon>Bacilli</taxon>
        <taxon>Lactobacillales</taxon>
        <taxon>Streptococcaceae</taxon>
        <taxon>Streptococcus</taxon>
    </lineage>
</organism>
<evidence type="ECO:0000313" key="1">
    <source>
        <dbReference type="EMBL" id="GGE29035.1"/>
    </source>
</evidence>
<dbReference type="AlphaFoldDB" id="A0A917A7Q8"/>
<dbReference type="Proteomes" id="UP000660801">
    <property type="component" value="Unassembled WGS sequence"/>
</dbReference>
<reference evidence="1" key="1">
    <citation type="journal article" date="2014" name="Int. J. Syst. Evol. Microbiol.">
        <title>Complete genome sequence of Corynebacterium casei LMG S-19264T (=DSM 44701T), isolated from a smear-ripened cheese.</title>
        <authorList>
            <consortium name="US DOE Joint Genome Institute (JGI-PGF)"/>
            <person name="Walter F."/>
            <person name="Albersmeier A."/>
            <person name="Kalinowski J."/>
            <person name="Ruckert C."/>
        </authorList>
    </citation>
    <scope>NUCLEOTIDE SEQUENCE</scope>
    <source>
        <strain evidence="1">CGMCC 1.15533</strain>
    </source>
</reference>
<proteinExistence type="predicted"/>
<gene>
    <name evidence="1" type="ORF">GCM10011510_07900</name>
</gene>
<evidence type="ECO:0000313" key="2">
    <source>
        <dbReference type="Proteomes" id="UP000660801"/>
    </source>
</evidence>
<sequence length="68" mass="7405">MKIKHYHILNEEGLGMIIGGDDCFFLDVGCITWGSIKRISGMIKPGPYVSPTCIPKSSWNPASPVPCP</sequence>
<reference evidence="1" key="2">
    <citation type="submission" date="2020-09" db="EMBL/GenBank/DDBJ databases">
        <authorList>
            <person name="Sun Q."/>
            <person name="Zhou Y."/>
        </authorList>
    </citation>
    <scope>NUCLEOTIDE SEQUENCE</scope>
    <source>
        <strain evidence="1">CGMCC 1.15533</strain>
    </source>
</reference>
<name>A0A917A7Q8_9STRE</name>